<dbReference type="GO" id="GO:0005524">
    <property type="term" value="F:ATP binding"/>
    <property type="evidence" value="ECO:0007669"/>
    <property type="project" value="UniProtKB-UniRule"/>
</dbReference>
<dbReference type="SUPFAM" id="SSF55821">
    <property type="entry name" value="YrdC/RibB"/>
    <property type="match status" value="1"/>
</dbReference>
<feature type="binding site" evidence="14">
    <location>
        <position position="186"/>
    </location>
    <ligand>
        <name>ATP</name>
        <dbReference type="ChEBI" id="CHEBI:30616"/>
    </ligand>
</feature>
<keyword evidence="8 13" id="KW-0548">Nucleotidyltransferase</keyword>
<feature type="binding site" evidence="14">
    <location>
        <position position="50"/>
    </location>
    <ligand>
        <name>ATP</name>
        <dbReference type="ChEBI" id="CHEBI:30616"/>
    </ligand>
</feature>
<evidence type="ECO:0000256" key="11">
    <source>
        <dbReference type="ARBA" id="ARBA00029774"/>
    </source>
</evidence>
<feature type="binding site" evidence="14">
    <location>
        <position position="172"/>
    </location>
    <ligand>
        <name>L-threonine</name>
        <dbReference type="ChEBI" id="CHEBI:57926"/>
    </ligand>
</feature>
<reference evidence="16" key="1">
    <citation type="submission" date="2020-02" db="EMBL/GenBank/DDBJ databases">
        <authorList>
            <person name="Meier V. D."/>
        </authorList>
    </citation>
    <scope>NUCLEOTIDE SEQUENCE</scope>
    <source>
        <strain evidence="16">AVDCRST_MAG86</strain>
    </source>
</reference>
<feature type="binding site" evidence="14">
    <location>
        <position position="109"/>
    </location>
    <ligand>
        <name>ATP</name>
        <dbReference type="ChEBI" id="CHEBI:30616"/>
    </ligand>
</feature>
<gene>
    <name evidence="16" type="ORF">AVDCRST_MAG86-857</name>
</gene>
<comment type="function">
    <text evidence="13">Required for the formation of a threonylcarbamoyl group on adenosine at position 37 (t(6)A37) in tRNAs that read codons beginning with adenine.</text>
</comment>
<evidence type="ECO:0000256" key="10">
    <source>
        <dbReference type="ARBA" id="ARBA00022840"/>
    </source>
</evidence>
<evidence type="ECO:0000256" key="12">
    <source>
        <dbReference type="ARBA" id="ARBA00048366"/>
    </source>
</evidence>
<comment type="subcellular location">
    <subcellularLocation>
        <location evidence="1 13">Cytoplasm</location>
    </subcellularLocation>
</comment>
<evidence type="ECO:0000256" key="7">
    <source>
        <dbReference type="ARBA" id="ARBA00022694"/>
    </source>
</evidence>
<dbReference type="Pfam" id="PF01300">
    <property type="entry name" value="Sua5_yciO_yrdC"/>
    <property type="match status" value="1"/>
</dbReference>
<dbReference type="GO" id="GO:0008033">
    <property type="term" value="P:tRNA processing"/>
    <property type="evidence" value="ECO:0007669"/>
    <property type="project" value="UniProtKB-KW"/>
</dbReference>
<comment type="catalytic activity">
    <reaction evidence="12 13">
        <text>L-threonine + hydrogencarbonate + ATP = L-threonylcarbamoyladenylate + diphosphate + H2O</text>
        <dbReference type="Rhea" id="RHEA:36407"/>
        <dbReference type="ChEBI" id="CHEBI:15377"/>
        <dbReference type="ChEBI" id="CHEBI:17544"/>
        <dbReference type="ChEBI" id="CHEBI:30616"/>
        <dbReference type="ChEBI" id="CHEBI:33019"/>
        <dbReference type="ChEBI" id="CHEBI:57926"/>
        <dbReference type="ChEBI" id="CHEBI:73682"/>
        <dbReference type="EC" id="2.7.7.87"/>
    </reaction>
</comment>
<evidence type="ECO:0000256" key="4">
    <source>
        <dbReference type="ARBA" id="ARBA00015492"/>
    </source>
</evidence>
<evidence type="ECO:0000256" key="2">
    <source>
        <dbReference type="ARBA" id="ARBA00007663"/>
    </source>
</evidence>
<feature type="binding site" evidence="14">
    <location>
        <position position="143"/>
    </location>
    <ligand>
        <name>ATP</name>
        <dbReference type="ChEBI" id="CHEBI:30616"/>
    </ligand>
</feature>
<keyword evidence="9 13" id="KW-0547">Nucleotide-binding</keyword>
<feature type="domain" description="YrdC-like" evidence="15">
    <location>
        <begin position="5"/>
        <end position="190"/>
    </location>
</feature>
<evidence type="ECO:0000256" key="13">
    <source>
        <dbReference type="PIRNR" id="PIRNR004930"/>
    </source>
</evidence>
<feature type="binding site" evidence="14">
    <location>
        <position position="135"/>
    </location>
    <ligand>
        <name>ATP</name>
        <dbReference type="ChEBI" id="CHEBI:30616"/>
    </ligand>
</feature>
<feature type="binding site" evidence="14">
    <location>
        <position position="27"/>
    </location>
    <ligand>
        <name>L-threonine</name>
        <dbReference type="ChEBI" id="CHEBI:57926"/>
    </ligand>
</feature>
<proteinExistence type="inferred from homology"/>
<keyword evidence="10 13" id="KW-0067">ATP-binding</keyword>
<dbReference type="Gene3D" id="3.40.50.11030">
    <property type="entry name" value="Threonylcarbamoyl-AMP synthase, C-terminal domain"/>
    <property type="match status" value="1"/>
</dbReference>
<dbReference type="NCBIfam" id="TIGR00057">
    <property type="entry name" value="L-threonylcarbamoyladenylate synthase"/>
    <property type="match status" value="1"/>
</dbReference>
<dbReference type="GO" id="GO:0003725">
    <property type="term" value="F:double-stranded RNA binding"/>
    <property type="evidence" value="ECO:0007669"/>
    <property type="project" value="UniProtKB-UniRule"/>
</dbReference>
<evidence type="ECO:0000256" key="1">
    <source>
        <dbReference type="ARBA" id="ARBA00004496"/>
    </source>
</evidence>
<keyword evidence="5 13" id="KW-0963">Cytoplasm</keyword>
<dbReference type="InterPro" id="IPR006070">
    <property type="entry name" value="Sua5-like_dom"/>
</dbReference>
<dbReference type="PANTHER" id="PTHR17490">
    <property type="entry name" value="SUA5"/>
    <property type="match status" value="1"/>
</dbReference>
<dbReference type="AlphaFoldDB" id="A0A6J4V2R5"/>
<evidence type="ECO:0000256" key="14">
    <source>
        <dbReference type="PIRSR" id="PIRSR004930-1"/>
    </source>
</evidence>
<dbReference type="GO" id="GO:0006450">
    <property type="term" value="P:regulation of translational fidelity"/>
    <property type="evidence" value="ECO:0007669"/>
    <property type="project" value="TreeGrafter"/>
</dbReference>
<feature type="binding site" evidence="14">
    <location>
        <position position="221"/>
    </location>
    <ligand>
        <name>ATP</name>
        <dbReference type="ChEBI" id="CHEBI:30616"/>
    </ligand>
</feature>
<dbReference type="InterPro" id="IPR005145">
    <property type="entry name" value="Sua5_C"/>
</dbReference>
<dbReference type="InterPro" id="IPR010923">
    <property type="entry name" value="T(6)A37_SUA5"/>
</dbReference>
<dbReference type="GO" id="GO:0061710">
    <property type="term" value="F:L-threonylcarbamoyladenylate synthase"/>
    <property type="evidence" value="ECO:0007669"/>
    <property type="project" value="UniProtKB-EC"/>
</dbReference>
<dbReference type="EMBL" id="CADCWP010000059">
    <property type="protein sequence ID" value="CAA9563755.1"/>
    <property type="molecule type" value="Genomic_DNA"/>
</dbReference>
<keyword evidence="6 13" id="KW-0808">Transferase</keyword>
<dbReference type="PIRSF" id="PIRSF004930">
    <property type="entry name" value="Tln_factor_SUA5"/>
    <property type="match status" value="1"/>
</dbReference>
<dbReference type="PANTHER" id="PTHR17490:SF16">
    <property type="entry name" value="THREONYLCARBAMOYL-AMP SYNTHASE"/>
    <property type="match status" value="1"/>
</dbReference>
<dbReference type="PROSITE" id="PS51163">
    <property type="entry name" value="YRDC"/>
    <property type="match status" value="1"/>
</dbReference>
<dbReference type="EC" id="2.7.7.87" evidence="3 13"/>
<dbReference type="Pfam" id="PF03481">
    <property type="entry name" value="Sua5_C"/>
    <property type="match status" value="1"/>
</dbReference>
<evidence type="ECO:0000259" key="15">
    <source>
        <dbReference type="PROSITE" id="PS51163"/>
    </source>
</evidence>
<evidence type="ECO:0000256" key="5">
    <source>
        <dbReference type="ARBA" id="ARBA00022490"/>
    </source>
</evidence>
<dbReference type="GO" id="GO:0000049">
    <property type="term" value="F:tRNA binding"/>
    <property type="evidence" value="ECO:0007669"/>
    <property type="project" value="TreeGrafter"/>
</dbReference>
<dbReference type="FunFam" id="3.90.870.10:FF:000009">
    <property type="entry name" value="Threonylcarbamoyl-AMP synthase, putative"/>
    <property type="match status" value="1"/>
</dbReference>
<dbReference type="InterPro" id="IPR050156">
    <property type="entry name" value="TC-AMP_synthase_SUA5"/>
</dbReference>
<dbReference type="InterPro" id="IPR017945">
    <property type="entry name" value="DHBP_synth_RibB-like_a/b_dom"/>
</dbReference>
<evidence type="ECO:0000256" key="9">
    <source>
        <dbReference type="ARBA" id="ARBA00022741"/>
    </source>
</evidence>
<accession>A0A6J4V2R5</accession>
<dbReference type="GO" id="GO:0005737">
    <property type="term" value="C:cytoplasm"/>
    <property type="evidence" value="ECO:0007669"/>
    <property type="project" value="UniProtKB-SubCell"/>
</dbReference>
<feature type="binding site" evidence="14">
    <location>
        <position position="133"/>
    </location>
    <ligand>
        <name>L-threonine</name>
        <dbReference type="ChEBI" id="CHEBI:57926"/>
    </ligand>
</feature>
<keyword evidence="7 13" id="KW-0819">tRNA processing</keyword>
<comment type="similarity">
    <text evidence="2 13">Belongs to the SUA5 family.</text>
</comment>
<evidence type="ECO:0000313" key="16">
    <source>
        <dbReference type="EMBL" id="CAA9563755.1"/>
    </source>
</evidence>
<dbReference type="InterPro" id="IPR038385">
    <property type="entry name" value="Sua5/YwlC_C"/>
</dbReference>
<dbReference type="Gene3D" id="3.90.870.10">
    <property type="entry name" value="DHBP synthase"/>
    <property type="match status" value="1"/>
</dbReference>
<feature type="binding site" evidence="14">
    <location>
        <position position="113"/>
    </location>
    <ligand>
        <name>L-threonine</name>
        <dbReference type="ChEBI" id="CHEBI:57926"/>
    </ligand>
</feature>
<organism evidence="16">
    <name type="scientific">uncultured Truepera sp</name>
    <dbReference type="NCBI Taxonomy" id="543023"/>
    <lineage>
        <taxon>Bacteria</taxon>
        <taxon>Thermotogati</taxon>
        <taxon>Deinococcota</taxon>
        <taxon>Deinococci</taxon>
        <taxon>Trueperales</taxon>
        <taxon>Trueperaceae</taxon>
        <taxon>Truepera</taxon>
        <taxon>environmental samples</taxon>
    </lineage>
</organism>
<evidence type="ECO:0000256" key="6">
    <source>
        <dbReference type="ARBA" id="ARBA00022679"/>
    </source>
</evidence>
<protein>
    <recommendedName>
        <fullName evidence="4 13">Threonylcarbamoyl-AMP synthase</fullName>
        <shortName evidence="13">TC-AMP synthase</shortName>
        <ecNumber evidence="3 13">2.7.7.87</ecNumber>
    </recommendedName>
    <alternativeName>
        <fullName evidence="11 13">L-threonylcarbamoyladenylate synthase</fullName>
    </alternativeName>
</protein>
<evidence type="ECO:0000256" key="3">
    <source>
        <dbReference type="ARBA" id="ARBA00012584"/>
    </source>
</evidence>
<feature type="binding site" evidence="14">
    <location>
        <position position="59"/>
    </location>
    <ligand>
        <name>ATP</name>
        <dbReference type="ChEBI" id="CHEBI:30616"/>
    </ligand>
</feature>
<evidence type="ECO:0000256" key="8">
    <source>
        <dbReference type="ARBA" id="ARBA00022695"/>
    </source>
</evidence>
<name>A0A6J4V2R5_9DEIN</name>
<sequence>MKPEPTDLERAADLLQGGGLVAFPTETVYGLGADARNEAAVRRVFALKGRPADHPLIVHLASAEQLVEWAVDIPEVVYALAACFWPGPLTLILKRQGNVPDAVTGGQATVGLRVPGHPVALALLERFGGGVAAPSANRFGRVSPTTAAHVREEFGSQLEVVDGGPCSVGLESTILDLSGDAPKVLRPGAVSAAELETVLHRPVGVATVTSPRVSGSLKSHYAPETETWLVDDASAHSLETDAVLARRLQASAAARWLTLPGDPDGYGQGLYAALRDLDASGCARILIERPPNTPAWSAVRDRLVRAALPLSEMSSVEKISV</sequence>